<dbReference type="CDD" id="cd05233">
    <property type="entry name" value="SDR_c"/>
    <property type="match status" value="1"/>
</dbReference>
<evidence type="ECO:0000313" key="3">
    <source>
        <dbReference type="EMBL" id="GGM64700.1"/>
    </source>
</evidence>
<keyword evidence="2" id="KW-0560">Oxidoreductase</keyword>
<organism evidence="3 4">
    <name type="scientific">Dactylosporangium sucinum</name>
    <dbReference type="NCBI Taxonomy" id="1424081"/>
    <lineage>
        <taxon>Bacteria</taxon>
        <taxon>Bacillati</taxon>
        <taxon>Actinomycetota</taxon>
        <taxon>Actinomycetes</taxon>
        <taxon>Micromonosporales</taxon>
        <taxon>Micromonosporaceae</taxon>
        <taxon>Dactylosporangium</taxon>
    </lineage>
</organism>
<gene>
    <name evidence="3" type="ORF">GCM10007977_077700</name>
</gene>
<dbReference type="PANTHER" id="PTHR24321">
    <property type="entry name" value="DEHYDROGENASES, SHORT CHAIN"/>
    <property type="match status" value="1"/>
</dbReference>
<protein>
    <submittedName>
        <fullName evidence="3">Short chain dehydrogenase</fullName>
    </submittedName>
</protein>
<evidence type="ECO:0000313" key="4">
    <source>
        <dbReference type="Proteomes" id="UP000642070"/>
    </source>
</evidence>
<reference evidence="3" key="1">
    <citation type="journal article" date="2014" name="Int. J. Syst. Evol. Microbiol.">
        <title>Complete genome sequence of Corynebacterium casei LMG S-19264T (=DSM 44701T), isolated from a smear-ripened cheese.</title>
        <authorList>
            <consortium name="US DOE Joint Genome Institute (JGI-PGF)"/>
            <person name="Walter F."/>
            <person name="Albersmeier A."/>
            <person name="Kalinowski J."/>
            <person name="Ruckert C."/>
        </authorList>
    </citation>
    <scope>NUCLEOTIDE SEQUENCE</scope>
    <source>
        <strain evidence="3">JCM 19831</strain>
    </source>
</reference>
<comment type="caution">
    <text evidence="3">The sequence shown here is derived from an EMBL/GenBank/DDBJ whole genome shotgun (WGS) entry which is preliminary data.</text>
</comment>
<proteinExistence type="inferred from homology"/>
<comment type="similarity">
    <text evidence="1">Belongs to the short-chain dehydrogenases/reductases (SDR) family.</text>
</comment>
<dbReference type="InterPro" id="IPR002347">
    <property type="entry name" value="SDR_fam"/>
</dbReference>
<evidence type="ECO:0000256" key="2">
    <source>
        <dbReference type="ARBA" id="ARBA00023002"/>
    </source>
</evidence>
<dbReference type="AlphaFoldDB" id="A0A917X4B3"/>
<dbReference type="PRINTS" id="PR00081">
    <property type="entry name" value="GDHRDH"/>
</dbReference>
<sequence>MQGSTFFVTGGNTGIGLATAKLFASHGANIAILSLGADLNAAAEREISELGVECLAITGDVTKRDDVEDAVERVVARFGRLDYAFNNAGIPQRPSYIGEQSEEEFDTLVAVDIKGVWLAMRYEIPAMLAGGRPGAIVNSASAAGIKAPYRQLIYAACKHAVVGLTKGAAFDHAADGIRVNAIAPGIVNTEMIRRYAEANPDHWDQVLEQHIMGTTAEPEDVAAAVLFLCRDAAKTTGTVFTIDSGRLLY</sequence>
<dbReference type="FunFam" id="3.40.50.720:FF:000084">
    <property type="entry name" value="Short-chain dehydrogenase reductase"/>
    <property type="match status" value="1"/>
</dbReference>
<dbReference type="SUPFAM" id="SSF51735">
    <property type="entry name" value="NAD(P)-binding Rossmann-fold domains"/>
    <property type="match status" value="1"/>
</dbReference>
<dbReference type="PANTHER" id="PTHR24321:SF8">
    <property type="entry name" value="ESTRADIOL 17-BETA-DEHYDROGENASE 8-RELATED"/>
    <property type="match status" value="1"/>
</dbReference>
<dbReference type="GO" id="GO:0016491">
    <property type="term" value="F:oxidoreductase activity"/>
    <property type="evidence" value="ECO:0007669"/>
    <property type="project" value="UniProtKB-KW"/>
</dbReference>
<keyword evidence="4" id="KW-1185">Reference proteome</keyword>
<dbReference type="InterPro" id="IPR036291">
    <property type="entry name" value="NAD(P)-bd_dom_sf"/>
</dbReference>
<dbReference type="Pfam" id="PF13561">
    <property type="entry name" value="adh_short_C2"/>
    <property type="match status" value="1"/>
</dbReference>
<reference evidence="3" key="2">
    <citation type="submission" date="2020-09" db="EMBL/GenBank/DDBJ databases">
        <authorList>
            <person name="Sun Q."/>
            <person name="Ohkuma M."/>
        </authorList>
    </citation>
    <scope>NUCLEOTIDE SEQUENCE</scope>
    <source>
        <strain evidence="3">JCM 19831</strain>
    </source>
</reference>
<dbReference type="PROSITE" id="PS00061">
    <property type="entry name" value="ADH_SHORT"/>
    <property type="match status" value="1"/>
</dbReference>
<dbReference type="InterPro" id="IPR020904">
    <property type="entry name" value="Sc_DH/Rdtase_CS"/>
</dbReference>
<evidence type="ECO:0000256" key="1">
    <source>
        <dbReference type="ARBA" id="ARBA00006484"/>
    </source>
</evidence>
<name>A0A917X4B3_9ACTN</name>
<accession>A0A917X4B3</accession>
<dbReference type="Proteomes" id="UP000642070">
    <property type="component" value="Unassembled WGS sequence"/>
</dbReference>
<dbReference type="EMBL" id="BMPI01000050">
    <property type="protein sequence ID" value="GGM64700.1"/>
    <property type="molecule type" value="Genomic_DNA"/>
</dbReference>
<dbReference type="PRINTS" id="PR00080">
    <property type="entry name" value="SDRFAMILY"/>
</dbReference>
<dbReference type="Gene3D" id="3.40.50.720">
    <property type="entry name" value="NAD(P)-binding Rossmann-like Domain"/>
    <property type="match status" value="1"/>
</dbReference>